<proteinExistence type="predicted"/>
<feature type="transmembrane region" description="Helical" evidence="6">
    <location>
        <begin position="171"/>
        <end position="193"/>
    </location>
</feature>
<dbReference type="Pfam" id="PF07690">
    <property type="entry name" value="MFS_1"/>
    <property type="match status" value="1"/>
</dbReference>
<feature type="transmembrane region" description="Helical" evidence="6">
    <location>
        <begin position="55"/>
        <end position="73"/>
    </location>
</feature>
<keyword evidence="3 6" id="KW-0812">Transmembrane</keyword>
<dbReference type="EMBL" id="JAWJZB010000001">
    <property type="protein sequence ID" value="MDV5087267.1"/>
    <property type="molecule type" value="Genomic_DNA"/>
</dbReference>
<dbReference type="RefSeq" id="WP_295193927.1">
    <property type="nucleotide sequence ID" value="NZ_JAWJZA010000016.1"/>
</dbReference>
<dbReference type="PROSITE" id="PS50850">
    <property type="entry name" value="MFS"/>
    <property type="match status" value="1"/>
</dbReference>
<feature type="transmembrane region" description="Helical" evidence="6">
    <location>
        <begin position="110"/>
        <end position="131"/>
    </location>
</feature>
<evidence type="ECO:0000256" key="2">
    <source>
        <dbReference type="ARBA" id="ARBA00022448"/>
    </source>
</evidence>
<feature type="transmembrane region" description="Helical" evidence="6">
    <location>
        <begin position="339"/>
        <end position="363"/>
    </location>
</feature>
<evidence type="ECO:0000256" key="4">
    <source>
        <dbReference type="ARBA" id="ARBA00022989"/>
    </source>
</evidence>
<dbReference type="PANTHER" id="PTHR23508:SF10">
    <property type="entry name" value="CARBOXYLIC ACID TRANSPORTER PROTEIN HOMOLOG"/>
    <property type="match status" value="1"/>
</dbReference>
<feature type="transmembrane region" description="Helical" evidence="6">
    <location>
        <begin position="407"/>
        <end position="426"/>
    </location>
</feature>
<organism evidence="8 9">
    <name type="scientific">Veillonella absiana</name>
    <dbReference type="NCBI Taxonomy" id="3079305"/>
    <lineage>
        <taxon>Bacteria</taxon>
        <taxon>Bacillati</taxon>
        <taxon>Bacillota</taxon>
        <taxon>Negativicutes</taxon>
        <taxon>Veillonellales</taxon>
        <taxon>Veillonellaceae</taxon>
        <taxon>Veillonella</taxon>
    </lineage>
</organism>
<comment type="caution">
    <text evidence="8">The sequence shown here is derived from an EMBL/GenBank/DDBJ whole genome shotgun (WGS) entry which is preliminary data.</text>
</comment>
<protein>
    <submittedName>
        <fullName evidence="8">MFS transporter</fullName>
    </submittedName>
</protein>
<name>A0ABU3Z5S1_9FIRM</name>
<evidence type="ECO:0000313" key="9">
    <source>
        <dbReference type="Proteomes" id="UP001272515"/>
    </source>
</evidence>
<dbReference type="InterPro" id="IPR036259">
    <property type="entry name" value="MFS_trans_sf"/>
</dbReference>
<evidence type="ECO:0000256" key="1">
    <source>
        <dbReference type="ARBA" id="ARBA00004651"/>
    </source>
</evidence>
<comment type="subcellular location">
    <subcellularLocation>
        <location evidence="1">Cell membrane</location>
        <topology evidence="1">Multi-pass membrane protein</topology>
    </subcellularLocation>
</comment>
<evidence type="ECO:0000256" key="6">
    <source>
        <dbReference type="SAM" id="Phobius"/>
    </source>
</evidence>
<keyword evidence="9" id="KW-1185">Reference proteome</keyword>
<feature type="transmembrane region" description="Helical" evidence="6">
    <location>
        <begin position="85"/>
        <end position="104"/>
    </location>
</feature>
<evidence type="ECO:0000313" key="8">
    <source>
        <dbReference type="EMBL" id="MDV5087267.1"/>
    </source>
</evidence>
<feature type="transmembrane region" description="Helical" evidence="6">
    <location>
        <begin position="375"/>
        <end position="395"/>
    </location>
</feature>
<dbReference type="InterPro" id="IPR020846">
    <property type="entry name" value="MFS_dom"/>
</dbReference>
<evidence type="ECO:0000259" key="7">
    <source>
        <dbReference type="PROSITE" id="PS50850"/>
    </source>
</evidence>
<dbReference type="SUPFAM" id="SSF103473">
    <property type="entry name" value="MFS general substrate transporter"/>
    <property type="match status" value="1"/>
</dbReference>
<feature type="transmembrane region" description="Helical" evidence="6">
    <location>
        <begin position="143"/>
        <end position="165"/>
    </location>
</feature>
<dbReference type="Proteomes" id="UP001272515">
    <property type="component" value="Unassembled WGS sequence"/>
</dbReference>
<reference evidence="8 9" key="1">
    <citation type="submission" date="2023-10" db="EMBL/GenBank/DDBJ databases">
        <title>Veillonella sp. nov., isolated from a pig farm feces dump.</title>
        <authorList>
            <person name="Chang Y.-H."/>
        </authorList>
    </citation>
    <scope>NUCLEOTIDE SEQUENCE [LARGE SCALE GENOMIC DNA]</scope>
    <source>
        <strain evidence="8 9">YH-vei2233</strain>
    </source>
</reference>
<evidence type="ECO:0000256" key="5">
    <source>
        <dbReference type="ARBA" id="ARBA00023136"/>
    </source>
</evidence>
<accession>A0ABU3Z5S1</accession>
<feature type="transmembrane region" description="Helical" evidence="6">
    <location>
        <begin position="289"/>
        <end position="309"/>
    </location>
</feature>
<dbReference type="Gene3D" id="1.20.1250.20">
    <property type="entry name" value="MFS general substrate transporter like domains"/>
    <property type="match status" value="1"/>
</dbReference>
<sequence>MTLQERINQGHMSTYQWGIVLLVTSLNLLDGFDVLALAFTASAIKSSFGLSGVELGYLLSAGLIGMAVGSIVLAPIADTIGRRKLIIFSLLLSTIGMFGSAISMGVLSLGIARVITGLGVGGILVGTNVIVSEYASNKWRNLAISIFASGFGIGAMLGGIFAVALQGTYGWHSVFISGGILTLICLVAVIKWLPESIDFIVLKGGSKQQEQLESIANTLRITEPWTQESKDTSQKVQLPVSKLFSPEYRRPVFAIWIAFAAIMFSYYFVSSWTPALLKEVGMTTEQSVSVGMMISIGGTIGSLIFGVLASRFTARNVLIAFTIGSAIVASVFISVVSHLWIAIVLGICIGALMNGCISGLYAINPTLYEAGLRSTGVGIAIGVGRVGAILAPTIAGVLLDAGWEKQSLYMGAGVVMLVATAAVGVLKNK</sequence>
<dbReference type="PROSITE" id="PS00217">
    <property type="entry name" value="SUGAR_TRANSPORT_2"/>
    <property type="match status" value="1"/>
</dbReference>
<dbReference type="PANTHER" id="PTHR23508">
    <property type="entry name" value="CARBOXYLIC ACID TRANSPORTER PROTEIN HOMOLOG"/>
    <property type="match status" value="1"/>
</dbReference>
<keyword evidence="4 6" id="KW-1133">Transmembrane helix</keyword>
<dbReference type="CDD" id="cd17365">
    <property type="entry name" value="MFS_PcaK_like"/>
    <property type="match status" value="1"/>
</dbReference>
<feature type="domain" description="Major facilitator superfamily (MFS) profile" evidence="7">
    <location>
        <begin position="19"/>
        <end position="429"/>
    </location>
</feature>
<dbReference type="InterPro" id="IPR011701">
    <property type="entry name" value="MFS"/>
</dbReference>
<keyword evidence="5 6" id="KW-0472">Membrane</keyword>
<evidence type="ECO:0000256" key="3">
    <source>
        <dbReference type="ARBA" id="ARBA00022692"/>
    </source>
</evidence>
<keyword evidence="2" id="KW-0813">Transport</keyword>
<feature type="transmembrane region" description="Helical" evidence="6">
    <location>
        <begin position="316"/>
        <end position="333"/>
    </location>
</feature>
<dbReference type="InterPro" id="IPR005829">
    <property type="entry name" value="Sugar_transporter_CS"/>
</dbReference>
<gene>
    <name evidence="8" type="ORF">RVY80_00120</name>
</gene>
<feature type="transmembrane region" description="Helical" evidence="6">
    <location>
        <begin position="20"/>
        <end position="43"/>
    </location>
</feature>
<feature type="transmembrane region" description="Helical" evidence="6">
    <location>
        <begin position="252"/>
        <end position="269"/>
    </location>
</feature>